<name>A0A3E4VXV6_9BACT</name>
<evidence type="ECO:0000313" key="11">
    <source>
        <dbReference type="Proteomes" id="UP000285109"/>
    </source>
</evidence>
<sequence length="161" mass="18273">MRKIRIGKDIYFTWQILTNKEPVPLEGRDLKLMLKNPLGRFLDFHFEIYQGNKLKFTFHGTDHKHLGTYSLTLWENYGKEGQTAVDMCEAFRLVATTCEEDSISVPNLEMATVNLGASSIDISTGGSIPIPDAPKDGKIYGRKDGEWEEITEAVWNEETNS</sequence>
<dbReference type="Gene3D" id="6.20.230.10">
    <property type="match status" value="1"/>
</dbReference>
<evidence type="ECO:0000313" key="12">
    <source>
        <dbReference type="Proteomes" id="UP000285750"/>
    </source>
</evidence>
<dbReference type="Proteomes" id="UP000283485">
    <property type="component" value="Unassembled WGS sequence"/>
</dbReference>
<dbReference type="EMBL" id="QRUY01000001">
    <property type="protein sequence ID" value="RGS10592.1"/>
    <property type="molecule type" value="Genomic_DNA"/>
</dbReference>
<organism evidence="2 7">
    <name type="scientific">Phocaeicola plebeius</name>
    <dbReference type="NCBI Taxonomy" id="310297"/>
    <lineage>
        <taxon>Bacteria</taxon>
        <taxon>Pseudomonadati</taxon>
        <taxon>Bacteroidota</taxon>
        <taxon>Bacteroidia</taxon>
        <taxon>Bacteroidales</taxon>
        <taxon>Bacteroidaceae</taxon>
        <taxon>Phocaeicola</taxon>
    </lineage>
</organism>
<evidence type="ECO:0000313" key="6">
    <source>
        <dbReference type="EMBL" id="RHM95675.1"/>
    </source>
</evidence>
<evidence type="ECO:0000313" key="7">
    <source>
        <dbReference type="Proteomes" id="UP000260780"/>
    </source>
</evidence>
<evidence type="ECO:0000313" key="3">
    <source>
        <dbReference type="EMBL" id="RGS10592.1"/>
    </source>
</evidence>
<keyword evidence="8" id="KW-1185">Reference proteome</keyword>
<gene>
    <name evidence="5" type="ORF">DW204_08800</name>
    <name evidence="4" type="ORF">DW653_00530</name>
    <name evidence="3" type="ORF">DWY14_00165</name>
    <name evidence="6" type="ORF">DWZ34_10630</name>
    <name evidence="2" type="ORF">DXC17_15815</name>
    <name evidence="1" type="ORF">DXD04_06365</name>
</gene>
<dbReference type="EMBL" id="QSQT01000010">
    <property type="protein sequence ID" value="RGK56406.1"/>
    <property type="molecule type" value="Genomic_DNA"/>
</dbReference>
<dbReference type="RefSeq" id="WP_022052817.1">
    <property type="nucleotide sequence ID" value="NZ_CABOGR010000010.1"/>
</dbReference>
<protein>
    <submittedName>
        <fullName evidence="2">Uncharacterized protein</fullName>
    </submittedName>
</protein>
<dbReference type="Proteomes" id="UP000285109">
    <property type="component" value="Unassembled WGS sequence"/>
</dbReference>
<dbReference type="SUPFAM" id="SSF58046">
    <property type="entry name" value="Fibritin"/>
    <property type="match status" value="1"/>
</dbReference>
<reference evidence="7 8" key="1">
    <citation type="submission" date="2018-08" db="EMBL/GenBank/DDBJ databases">
        <title>A genome reference for cultivated species of the human gut microbiota.</title>
        <authorList>
            <person name="Zou Y."/>
            <person name="Xue W."/>
            <person name="Luo G."/>
        </authorList>
    </citation>
    <scope>NUCLEOTIDE SEQUENCE [LARGE SCALE GENOMIC DNA]</scope>
    <source>
        <strain evidence="3 12">AF24-16AC</strain>
        <strain evidence="6 11">AF31-28B-AC</strain>
        <strain evidence="5 10">AM17-44</strain>
        <strain evidence="4 9">AM23-23</strain>
        <strain evidence="2 7">OM08-14</strain>
        <strain evidence="1 8">TF10-3AC</strain>
    </source>
</reference>
<evidence type="ECO:0000313" key="9">
    <source>
        <dbReference type="Proteomes" id="UP000283485"/>
    </source>
</evidence>
<dbReference type="Proteomes" id="UP000284998">
    <property type="component" value="Unassembled WGS sequence"/>
</dbReference>
<dbReference type="EMBL" id="QRJS01000019">
    <property type="protein sequence ID" value="RHH44092.1"/>
    <property type="molecule type" value="Genomic_DNA"/>
</dbReference>
<evidence type="ECO:0000313" key="1">
    <source>
        <dbReference type="EMBL" id="RGK56406.1"/>
    </source>
</evidence>
<evidence type="ECO:0000313" key="4">
    <source>
        <dbReference type="EMBL" id="RHF93392.1"/>
    </source>
</evidence>
<evidence type="ECO:0000313" key="10">
    <source>
        <dbReference type="Proteomes" id="UP000284998"/>
    </source>
</evidence>
<evidence type="ECO:0000313" key="5">
    <source>
        <dbReference type="EMBL" id="RHH44092.1"/>
    </source>
</evidence>
<proteinExistence type="predicted"/>
<accession>A0A3E4VXV6</accession>
<dbReference type="Proteomes" id="UP000285750">
    <property type="component" value="Unassembled WGS sequence"/>
</dbReference>
<dbReference type="EMBL" id="QRQK01000020">
    <property type="protein sequence ID" value="RHM95675.1"/>
    <property type="molecule type" value="Genomic_DNA"/>
</dbReference>
<comment type="caution">
    <text evidence="2">The sequence shown here is derived from an EMBL/GenBank/DDBJ whole genome shotgun (WGS) entry which is preliminary data.</text>
</comment>
<dbReference type="AlphaFoldDB" id="A0A3E4VXV6"/>
<dbReference type="EMBL" id="QSTF01000062">
    <property type="protein sequence ID" value="RGM34789.1"/>
    <property type="molecule type" value="Genomic_DNA"/>
</dbReference>
<evidence type="ECO:0000313" key="2">
    <source>
        <dbReference type="EMBL" id="RGM34789.1"/>
    </source>
</evidence>
<dbReference type="Proteomes" id="UP000260780">
    <property type="component" value="Unassembled WGS sequence"/>
</dbReference>
<evidence type="ECO:0000313" key="8">
    <source>
        <dbReference type="Proteomes" id="UP000260862"/>
    </source>
</evidence>
<dbReference type="EMBL" id="QRHQ01000001">
    <property type="protein sequence ID" value="RHF93392.1"/>
    <property type="molecule type" value="Genomic_DNA"/>
</dbReference>
<dbReference type="Proteomes" id="UP000260862">
    <property type="component" value="Unassembled WGS sequence"/>
</dbReference>